<dbReference type="GO" id="GO:0032259">
    <property type="term" value="P:methylation"/>
    <property type="evidence" value="ECO:0007669"/>
    <property type="project" value="UniProtKB-KW"/>
</dbReference>
<dbReference type="InterPro" id="IPR029063">
    <property type="entry name" value="SAM-dependent_MTases_sf"/>
</dbReference>
<evidence type="ECO:0000313" key="3">
    <source>
        <dbReference type="Proteomes" id="UP000460435"/>
    </source>
</evidence>
<dbReference type="SUPFAM" id="SSF53335">
    <property type="entry name" value="S-adenosyl-L-methionine-dependent methyltransferases"/>
    <property type="match status" value="1"/>
</dbReference>
<reference evidence="2 3" key="1">
    <citation type="submission" date="2019-11" db="EMBL/GenBank/DDBJ databases">
        <authorList>
            <person name="Li X.-J."/>
            <person name="Feng X.-M."/>
        </authorList>
    </citation>
    <scope>NUCLEOTIDE SEQUENCE [LARGE SCALE GENOMIC DNA]</scope>
    <source>
        <strain evidence="2 3">XMNu-373</strain>
    </source>
</reference>
<dbReference type="PANTHER" id="PTHR45128:SF2">
    <property type="entry name" value="METHYLTRANSFERASE DOMAIN-CONTAINING PROTEIN"/>
    <property type="match status" value="1"/>
</dbReference>
<dbReference type="AlphaFoldDB" id="A0A7K3M8E8"/>
<protein>
    <submittedName>
        <fullName evidence="2">Methyltransferase domain-containing protein</fullName>
    </submittedName>
</protein>
<dbReference type="EMBL" id="WLZY01000008">
    <property type="protein sequence ID" value="NDL59575.1"/>
    <property type="molecule type" value="Genomic_DNA"/>
</dbReference>
<dbReference type="InterPro" id="IPR025714">
    <property type="entry name" value="Methyltranfer_dom"/>
</dbReference>
<organism evidence="2 3">
    <name type="scientific">Phytoactinopolyspora mesophila</name>
    <dbReference type="NCBI Taxonomy" id="2650750"/>
    <lineage>
        <taxon>Bacteria</taxon>
        <taxon>Bacillati</taxon>
        <taxon>Actinomycetota</taxon>
        <taxon>Actinomycetes</taxon>
        <taxon>Jiangellales</taxon>
        <taxon>Jiangellaceae</taxon>
        <taxon>Phytoactinopolyspora</taxon>
    </lineage>
</organism>
<accession>A0A7K3M8E8</accession>
<dbReference type="PANTHER" id="PTHR45128">
    <property type="entry name" value="METHYLTRANSFERASE TYPE 11"/>
    <property type="match status" value="1"/>
</dbReference>
<dbReference type="GO" id="GO:0008168">
    <property type="term" value="F:methyltransferase activity"/>
    <property type="evidence" value="ECO:0007669"/>
    <property type="project" value="UniProtKB-KW"/>
</dbReference>
<gene>
    <name evidence="2" type="ORF">F7O44_21115</name>
</gene>
<sequence length="138" mass="14983">MSACSFRCRCSAVRGGGQPARRRDARWAALFRRSPVADRSRDLRWTLDCLLFSIETRARRGYSPSRLAAKLERDARLADIGCGHGAPLILLARAYPASTFVGVDHHVPSDEAARGAAAQAGVSDRLTFEVADADAGKR</sequence>
<name>A0A7K3M8E8_9ACTN</name>
<dbReference type="Pfam" id="PF13847">
    <property type="entry name" value="Methyltransf_31"/>
    <property type="match status" value="1"/>
</dbReference>
<keyword evidence="2" id="KW-0808">Transferase</keyword>
<dbReference type="Proteomes" id="UP000460435">
    <property type="component" value="Unassembled WGS sequence"/>
</dbReference>
<feature type="domain" description="Methyltransferase" evidence="1">
    <location>
        <begin position="74"/>
        <end position="134"/>
    </location>
</feature>
<evidence type="ECO:0000259" key="1">
    <source>
        <dbReference type="Pfam" id="PF13847"/>
    </source>
</evidence>
<keyword evidence="3" id="KW-1185">Reference proteome</keyword>
<proteinExistence type="predicted"/>
<keyword evidence="2" id="KW-0489">Methyltransferase</keyword>
<comment type="caution">
    <text evidence="2">The sequence shown here is derived from an EMBL/GenBank/DDBJ whole genome shotgun (WGS) entry which is preliminary data.</text>
</comment>
<dbReference type="Gene3D" id="3.40.50.150">
    <property type="entry name" value="Vaccinia Virus protein VP39"/>
    <property type="match status" value="1"/>
</dbReference>
<dbReference type="InterPro" id="IPR053173">
    <property type="entry name" value="SAM-binding_MTase"/>
</dbReference>
<evidence type="ECO:0000313" key="2">
    <source>
        <dbReference type="EMBL" id="NDL59575.1"/>
    </source>
</evidence>